<feature type="domain" description="RNase III" evidence="7">
    <location>
        <begin position="7"/>
        <end position="104"/>
    </location>
</feature>
<evidence type="ECO:0000256" key="2">
    <source>
        <dbReference type="ARBA" id="ARBA00022552"/>
    </source>
</evidence>
<name>A0A9D0YVW3_9FIRM</name>
<dbReference type="PANTHER" id="PTHR34276">
    <property type="entry name" value="MINI-RIBONUCLEASE 3"/>
    <property type="match status" value="1"/>
</dbReference>
<organism evidence="8 9">
    <name type="scientific">Candidatus Avichristensenella intestinipullorum</name>
    <dbReference type="NCBI Taxonomy" id="2840693"/>
    <lineage>
        <taxon>Bacteria</taxon>
        <taxon>Bacillati</taxon>
        <taxon>Bacillota</taxon>
        <taxon>Clostridia</taxon>
        <taxon>Candidatus Avichristensenella</taxon>
    </lineage>
</organism>
<dbReference type="GO" id="GO:0005737">
    <property type="term" value="C:cytoplasm"/>
    <property type="evidence" value="ECO:0007669"/>
    <property type="project" value="UniProtKB-SubCell"/>
</dbReference>
<dbReference type="GO" id="GO:0006364">
    <property type="term" value="P:rRNA processing"/>
    <property type="evidence" value="ECO:0007669"/>
    <property type="project" value="UniProtKB-UniRule"/>
</dbReference>
<evidence type="ECO:0000256" key="4">
    <source>
        <dbReference type="ARBA" id="ARBA00022759"/>
    </source>
</evidence>
<keyword evidence="5 6" id="KW-0378">Hydrolase</keyword>
<proteinExistence type="inferred from homology"/>
<dbReference type="SUPFAM" id="SSF69065">
    <property type="entry name" value="RNase III domain-like"/>
    <property type="match status" value="1"/>
</dbReference>
<dbReference type="Proteomes" id="UP000886819">
    <property type="component" value="Unassembled WGS sequence"/>
</dbReference>
<protein>
    <recommendedName>
        <fullName evidence="6">Mini-ribonuclease 3</fullName>
        <shortName evidence="6">Mini-3</shortName>
        <shortName evidence="6">Mini-RNase 3</shortName>
        <ecNumber evidence="6">3.1.26.-</ecNumber>
    </recommendedName>
    <alternativeName>
        <fullName evidence="6">Mini-RNase III</fullName>
        <shortName evidence="6">Mini-III</shortName>
    </alternativeName>
</protein>
<dbReference type="PIRSF" id="PIRSF005520">
    <property type="entry name" value="UCP005520"/>
    <property type="match status" value="1"/>
</dbReference>
<comment type="similarity">
    <text evidence="6">Belongs to the MrnC RNase family.</text>
</comment>
<keyword evidence="6" id="KW-0699">rRNA-binding</keyword>
<evidence type="ECO:0000256" key="5">
    <source>
        <dbReference type="ARBA" id="ARBA00022801"/>
    </source>
</evidence>
<dbReference type="EC" id="3.1.26.-" evidence="6"/>
<comment type="caution">
    <text evidence="8">The sequence shown here is derived from an EMBL/GenBank/DDBJ whole genome shotgun (WGS) entry which is preliminary data.</text>
</comment>
<reference evidence="8" key="2">
    <citation type="journal article" date="2021" name="PeerJ">
        <title>Extensive microbial diversity within the chicken gut microbiome revealed by metagenomics and culture.</title>
        <authorList>
            <person name="Gilroy R."/>
            <person name="Ravi A."/>
            <person name="Getino M."/>
            <person name="Pursley I."/>
            <person name="Horton D.L."/>
            <person name="Alikhan N.F."/>
            <person name="Baker D."/>
            <person name="Gharbi K."/>
            <person name="Hall N."/>
            <person name="Watson M."/>
            <person name="Adriaenssens E.M."/>
            <person name="Foster-Nyarko E."/>
            <person name="Jarju S."/>
            <person name="Secka A."/>
            <person name="Antonio M."/>
            <person name="Oren A."/>
            <person name="Chaudhuri R.R."/>
            <person name="La Ragione R."/>
            <person name="Hildebrand F."/>
            <person name="Pallen M.J."/>
        </authorList>
    </citation>
    <scope>NUCLEOTIDE SEQUENCE</scope>
    <source>
        <strain evidence="8">ChiHile30-977</strain>
    </source>
</reference>
<evidence type="ECO:0000259" key="7">
    <source>
        <dbReference type="Pfam" id="PF00636"/>
    </source>
</evidence>
<dbReference type="HAMAP" id="MF_01468">
    <property type="entry name" value="RNase_Mini_III"/>
    <property type="match status" value="1"/>
</dbReference>
<reference evidence="8" key="1">
    <citation type="submission" date="2020-10" db="EMBL/GenBank/DDBJ databases">
        <authorList>
            <person name="Gilroy R."/>
        </authorList>
    </citation>
    <scope>NUCLEOTIDE SEQUENCE</scope>
    <source>
        <strain evidence="8">ChiHile30-977</strain>
    </source>
</reference>
<evidence type="ECO:0000256" key="1">
    <source>
        <dbReference type="ARBA" id="ARBA00022517"/>
    </source>
</evidence>
<feature type="active site" evidence="6">
    <location>
        <position position="13"/>
    </location>
</feature>
<keyword evidence="6" id="KW-0963">Cytoplasm</keyword>
<keyword evidence="3 6" id="KW-0540">Nuclease</keyword>
<keyword evidence="1 6" id="KW-0690">Ribosome biogenesis</keyword>
<dbReference type="EMBL" id="DVFI01000080">
    <property type="protein sequence ID" value="HIQ62948.1"/>
    <property type="molecule type" value="Genomic_DNA"/>
</dbReference>
<dbReference type="GO" id="GO:0004525">
    <property type="term" value="F:ribonuclease III activity"/>
    <property type="evidence" value="ECO:0007669"/>
    <property type="project" value="InterPro"/>
</dbReference>
<keyword evidence="6" id="KW-0694">RNA-binding</keyword>
<comment type="subunit">
    <text evidence="6">Homodimer.</text>
</comment>
<comment type="cofactor">
    <cofactor evidence="6">
        <name>Mg(2+)</name>
        <dbReference type="ChEBI" id="CHEBI:18420"/>
    </cofactor>
</comment>
<gene>
    <name evidence="6" type="primary">mrnC</name>
    <name evidence="8" type="ORF">IAA66_05100</name>
</gene>
<keyword evidence="4 6" id="KW-0255">Endonuclease</keyword>
<evidence type="ECO:0000313" key="8">
    <source>
        <dbReference type="EMBL" id="HIQ62948.1"/>
    </source>
</evidence>
<keyword evidence="6" id="KW-0460">Magnesium</keyword>
<evidence type="ECO:0000256" key="6">
    <source>
        <dbReference type="HAMAP-Rule" id="MF_01468"/>
    </source>
</evidence>
<dbReference type="InterPro" id="IPR036389">
    <property type="entry name" value="RNase_III_sf"/>
</dbReference>
<sequence length="129" mass="13952">MLVSPLRLAYVGDAVHSLFVRTELVLRGGKARAMHKSAVGSVNAAAQAAALEQVESLLTQTEADIVRRGRNAHAHHAAPRSATRAEYARATGLEALFGFLYLTGQVQRLQTIYEAMRASQEETPCLPVP</sequence>
<evidence type="ECO:0000256" key="3">
    <source>
        <dbReference type="ARBA" id="ARBA00022722"/>
    </source>
</evidence>
<keyword evidence="2 6" id="KW-0698">rRNA processing</keyword>
<dbReference type="InterPro" id="IPR000999">
    <property type="entry name" value="RNase_III_dom"/>
</dbReference>
<comment type="subcellular location">
    <subcellularLocation>
        <location evidence="6">Cytoplasm</location>
    </subcellularLocation>
</comment>
<dbReference type="GO" id="GO:0019843">
    <property type="term" value="F:rRNA binding"/>
    <property type="evidence" value="ECO:0007669"/>
    <property type="project" value="UniProtKB-UniRule"/>
</dbReference>
<dbReference type="PANTHER" id="PTHR34276:SF1">
    <property type="entry name" value="MINI-RIBONUCLEASE 3"/>
    <property type="match status" value="1"/>
</dbReference>
<evidence type="ECO:0000313" key="9">
    <source>
        <dbReference type="Proteomes" id="UP000886819"/>
    </source>
</evidence>
<dbReference type="Pfam" id="PF00636">
    <property type="entry name" value="Ribonuclease_3"/>
    <property type="match status" value="1"/>
</dbReference>
<dbReference type="AlphaFoldDB" id="A0A9D0YVW3"/>
<dbReference type="InterPro" id="IPR008226">
    <property type="entry name" value="Mini3_fam"/>
</dbReference>
<comment type="function">
    <text evidence="6">Involved in correct processing of both the 5' and 3' ends of 23S rRNA precursor. Processes 30S rRNA precursor transcript even in absence of ribonuclease 3 (Rnc); Rnc processes 30S rRNA into smaller rRNA precursors.</text>
</comment>
<dbReference type="Gene3D" id="1.10.1520.10">
    <property type="entry name" value="Ribonuclease III domain"/>
    <property type="match status" value="1"/>
</dbReference>
<accession>A0A9D0YVW3</accession>